<name>A0ABT7UW02_9LACO</name>
<dbReference type="Proteomes" id="UP001529343">
    <property type="component" value="Unassembled WGS sequence"/>
</dbReference>
<dbReference type="RefSeq" id="WP_289585715.1">
    <property type="nucleotide sequence ID" value="NZ_JAUDDW010000003.1"/>
</dbReference>
<proteinExistence type="predicted"/>
<reference evidence="1 2" key="2">
    <citation type="submission" date="2023-06" db="EMBL/GenBank/DDBJ databases">
        <authorList>
            <person name="Zeman M."/>
            <person name="Kubasova T."/>
            <person name="Jahodarova E."/>
            <person name="Nykrynova M."/>
            <person name="Rychlik I."/>
        </authorList>
    </citation>
    <scope>NUCLEOTIDE SEQUENCE [LARGE SCALE GENOMIC DNA]</scope>
    <source>
        <strain evidence="1 2">161_Gplus</strain>
    </source>
</reference>
<reference evidence="2" key="1">
    <citation type="submission" date="2023-06" db="EMBL/GenBank/DDBJ databases">
        <title>Identification and characterization of horizontal gene transfer across gut microbiota members of farm animals based on homology search.</title>
        <authorList>
            <person name="Zeman M."/>
            <person name="Kubasova T."/>
            <person name="Jahodarova E."/>
            <person name="Nykrynova M."/>
            <person name="Rychlik I."/>
        </authorList>
    </citation>
    <scope>NUCLEOTIDE SEQUENCE [LARGE SCALE GENOMIC DNA]</scope>
    <source>
        <strain evidence="2">161_Gplus</strain>
    </source>
</reference>
<gene>
    <name evidence="1" type="ORF">QUW44_01640</name>
</gene>
<keyword evidence="2" id="KW-1185">Reference proteome</keyword>
<organism evidence="1 2">
    <name type="scientific">Limosilactobacillus pontis</name>
    <dbReference type="NCBI Taxonomy" id="35787"/>
    <lineage>
        <taxon>Bacteria</taxon>
        <taxon>Bacillati</taxon>
        <taxon>Bacillota</taxon>
        <taxon>Bacilli</taxon>
        <taxon>Lactobacillales</taxon>
        <taxon>Lactobacillaceae</taxon>
        <taxon>Limosilactobacillus</taxon>
    </lineage>
</organism>
<comment type="caution">
    <text evidence="1">The sequence shown here is derived from an EMBL/GenBank/DDBJ whole genome shotgun (WGS) entry which is preliminary data.</text>
</comment>
<evidence type="ECO:0000313" key="1">
    <source>
        <dbReference type="EMBL" id="MDM8265875.1"/>
    </source>
</evidence>
<accession>A0ABT7UW02</accession>
<evidence type="ECO:0000313" key="2">
    <source>
        <dbReference type="Proteomes" id="UP001529343"/>
    </source>
</evidence>
<dbReference type="EMBL" id="JAUDDW010000003">
    <property type="protein sequence ID" value="MDM8265875.1"/>
    <property type="molecule type" value="Genomic_DNA"/>
</dbReference>
<protein>
    <submittedName>
        <fullName evidence="1">Uncharacterized protein</fullName>
    </submittedName>
</protein>
<sequence length="229" mass="26544">MSRHLTKAQIEELHQDILTNVRQSYPSNGYRIVAVSVSSSSESLYVYVMYKRRLYYLRFSAHNNEIKGHGYTTFNLLQYSKWSQLRAQLHAYFLLSNQTNAYKLMSYYNFVWLALVYRCSTNPVFRIKFEPADDIRKVTVYMNNSVFAEVSNAKSVRRLLANLLAGLITPNAHIDRIYSKDPCWLDITPSGIKLLDCYADVSKYGTAHCWVTKPTSLNIKELVQVLNEI</sequence>